<protein>
    <submittedName>
        <fullName evidence="1">Uncharacterized protein</fullName>
    </submittedName>
</protein>
<comment type="caution">
    <text evidence="1">The sequence shown here is derived from an EMBL/GenBank/DDBJ whole genome shotgun (WGS) entry which is preliminary data.</text>
</comment>
<keyword evidence="2" id="KW-1185">Reference proteome</keyword>
<accession>A0A0L0CIK3</accession>
<proteinExistence type="predicted"/>
<dbReference type="Proteomes" id="UP000037069">
    <property type="component" value="Unassembled WGS sequence"/>
</dbReference>
<organism evidence="1 2">
    <name type="scientific">Lucilia cuprina</name>
    <name type="common">Green bottle fly</name>
    <name type="synonym">Australian sheep blowfly</name>
    <dbReference type="NCBI Taxonomy" id="7375"/>
    <lineage>
        <taxon>Eukaryota</taxon>
        <taxon>Metazoa</taxon>
        <taxon>Ecdysozoa</taxon>
        <taxon>Arthropoda</taxon>
        <taxon>Hexapoda</taxon>
        <taxon>Insecta</taxon>
        <taxon>Pterygota</taxon>
        <taxon>Neoptera</taxon>
        <taxon>Endopterygota</taxon>
        <taxon>Diptera</taxon>
        <taxon>Brachycera</taxon>
        <taxon>Muscomorpha</taxon>
        <taxon>Oestroidea</taxon>
        <taxon>Calliphoridae</taxon>
        <taxon>Luciliinae</taxon>
        <taxon>Lucilia</taxon>
    </lineage>
</organism>
<dbReference type="EMBL" id="JRES01000347">
    <property type="protein sequence ID" value="KNC32037.1"/>
    <property type="molecule type" value="Genomic_DNA"/>
</dbReference>
<dbReference type="AlphaFoldDB" id="A0A0L0CIK3"/>
<gene>
    <name evidence="1" type="ORF">FF38_02693</name>
</gene>
<reference evidence="1 2" key="1">
    <citation type="journal article" date="2015" name="Nat. Commun.">
        <title>Lucilia cuprina genome unlocks parasitic fly biology to underpin future interventions.</title>
        <authorList>
            <person name="Anstead C.A."/>
            <person name="Korhonen P.K."/>
            <person name="Young N.D."/>
            <person name="Hall R.S."/>
            <person name="Jex A.R."/>
            <person name="Murali S.C."/>
            <person name="Hughes D.S."/>
            <person name="Lee S.F."/>
            <person name="Perry T."/>
            <person name="Stroehlein A.J."/>
            <person name="Ansell B.R."/>
            <person name="Breugelmans B."/>
            <person name="Hofmann A."/>
            <person name="Qu J."/>
            <person name="Dugan S."/>
            <person name="Lee S.L."/>
            <person name="Chao H."/>
            <person name="Dinh H."/>
            <person name="Han Y."/>
            <person name="Doddapaneni H.V."/>
            <person name="Worley K.C."/>
            <person name="Muzny D.M."/>
            <person name="Ioannidis P."/>
            <person name="Waterhouse R.M."/>
            <person name="Zdobnov E.M."/>
            <person name="James P.J."/>
            <person name="Bagnall N.H."/>
            <person name="Kotze A.C."/>
            <person name="Gibbs R.A."/>
            <person name="Richards S."/>
            <person name="Batterham P."/>
            <person name="Gasser R.B."/>
        </authorList>
    </citation>
    <scope>NUCLEOTIDE SEQUENCE [LARGE SCALE GENOMIC DNA]</scope>
    <source>
        <strain evidence="1 2">LS</strain>
        <tissue evidence="1">Full body</tissue>
    </source>
</reference>
<evidence type="ECO:0000313" key="2">
    <source>
        <dbReference type="Proteomes" id="UP000037069"/>
    </source>
</evidence>
<name>A0A0L0CIK3_LUCCU</name>
<evidence type="ECO:0000313" key="1">
    <source>
        <dbReference type="EMBL" id="KNC32037.1"/>
    </source>
</evidence>
<sequence length="77" mass="8870">MKNIPGGYDLFVQDKEVATLIENFKKKFVDFEIPLLNPAWILSITTNCNALQLMKMKKHEELETPTFNTSIPIEISE</sequence>